<evidence type="ECO:0000259" key="6">
    <source>
        <dbReference type="PROSITE" id="PS50043"/>
    </source>
</evidence>
<gene>
    <name evidence="8" type="ORF">DQX05_08375</name>
</gene>
<evidence type="ECO:0000256" key="5">
    <source>
        <dbReference type="PROSITE-ProRule" id="PRU00169"/>
    </source>
</evidence>
<dbReference type="OrthoDB" id="9780153at2"/>
<sequence length="240" mass="27032">MEHRTQEKPSIKVLLADDHQLFREGLKRILNMEDDLEVIGECGDGIQVVEFCNKEVPDVVLMDINMPVENGVVATERLRDIFPDVKVIILSIHDDESYVFETLRKGASGYLLKDMEAESLINAIRSVVSGYAFIHPKVTGKLIQQLRRMTLLDGHGVVSNQSSHDSGVRFVAAEDNPLTRREAEVLRLMAEGKSNKMIGEYLFISEKTVKNHVSSILQKMEVDDRTQAVINSIKNGWVTL</sequence>
<protein>
    <submittedName>
        <fullName evidence="8">DNA-binding response regulator</fullName>
    </submittedName>
</protein>
<proteinExistence type="predicted"/>
<dbReference type="PANTHER" id="PTHR43214:SF39">
    <property type="entry name" value="TRANSCRIPTIONAL REGULATORY PROTEIN DEGU"/>
    <property type="match status" value="1"/>
</dbReference>
<dbReference type="InterPro" id="IPR039420">
    <property type="entry name" value="WalR-like"/>
</dbReference>
<dbReference type="InterPro" id="IPR016032">
    <property type="entry name" value="Sig_transdc_resp-reg_C-effctor"/>
</dbReference>
<evidence type="ECO:0000259" key="7">
    <source>
        <dbReference type="PROSITE" id="PS50110"/>
    </source>
</evidence>
<dbReference type="InterPro" id="IPR011006">
    <property type="entry name" value="CheY-like_superfamily"/>
</dbReference>
<dbReference type="RefSeq" id="WP_119792606.1">
    <property type="nucleotide sequence ID" value="NZ_QYZD01000005.1"/>
</dbReference>
<dbReference type="GO" id="GO:0003677">
    <property type="term" value="F:DNA binding"/>
    <property type="evidence" value="ECO:0007669"/>
    <property type="project" value="UniProtKB-KW"/>
</dbReference>
<dbReference type="InterPro" id="IPR058245">
    <property type="entry name" value="NreC/VraR/RcsB-like_REC"/>
</dbReference>
<dbReference type="Pfam" id="PF00072">
    <property type="entry name" value="Response_reg"/>
    <property type="match status" value="1"/>
</dbReference>
<evidence type="ECO:0000256" key="4">
    <source>
        <dbReference type="ARBA" id="ARBA00023163"/>
    </source>
</evidence>
<dbReference type="InterPro" id="IPR000792">
    <property type="entry name" value="Tscrpt_reg_LuxR_C"/>
</dbReference>
<dbReference type="AlphaFoldDB" id="A0A3A3GLQ1"/>
<dbReference type="PANTHER" id="PTHR43214">
    <property type="entry name" value="TWO-COMPONENT RESPONSE REGULATOR"/>
    <property type="match status" value="1"/>
</dbReference>
<name>A0A3A3GLQ1_PANTH</name>
<dbReference type="GO" id="GO:0006355">
    <property type="term" value="P:regulation of DNA-templated transcription"/>
    <property type="evidence" value="ECO:0007669"/>
    <property type="project" value="InterPro"/>
</dbReference>
<keyword evidence="1 5" id="KW-0597">Phosphoprotein</keyword>
<dbReference type="PROSITE" id="PS50043">
    <property type="entry name" value="HTH_LUXR_2"/>
    <property type="match status" value="1"/>
</dbReference>
<dbReference type="GO" id="GO:0000160">
    <property type="term" value="P:phosphorelay signal transduction system"/>
    <property type="evidence" value="ECO:0007669"/>
    <property type="project" value="InterPro"/>
</dbReference>
<dbReference type="Pfam" id="PF00196">
    <property type="entry name" value="GerE"/>
    <property type="match status" value="1"/>
</dbReference>
<dbReference type="CDD" id="cd06170">
    <property type="entry name" value="LuxR_C_like"/>
    <property type="match status" value="1"/>
</dbReference>
<organism evidence="8 9">
    <name type="scientific">Paenibacillus thiaminolyticus</name>
    <name type="common">Bacillus thiaminolyticus</name>
    <dbReference type="NCBI Taxonomy" id="49283"/>
    <lineage>
        <taxon>Bacteria</taxon>
        <taxon>Bacillati</taxon>
        <taxon>Bacillota</taxon>
        <taxon>Bacilli</taxon>
        <taxon>Bacillales</taxon>
        <taxon>Paenibacillaceae</taxon>
        <taxon>Paenibacillus</taxon>
    </lineage>
</organism>
<feature type="domain" description="Response regulatory" evidence="7">
    <location>
        <begin position="12"/>
        <end position="128"/>
    </location>
</feature>
<dbReference type="CDD" id="cd17535">
    <property type="entry name" value="REC_NarL-like"/>
    <property type="match status" value="1"/>
</dbReference>
<evidence type="ECO:0000256" key="2">
    <source>
        <dbReference type="ARBA" id="ARBA00023015"/>
    </source>
</evidence>
<dbReference type="SUPFAM" id="SSF46894">
    <property type="entry name" value="C-terminal effector domain of the bipartite response regulators"/>
    <property type="match status" value="1"/>
</dbReference>
<dbReference type="PRINTS" id="PR00038">
    <property type="entry name" value="HTHLUXR"/>
</dbReference>
<comment type="caution">
    <text evidence="8">The sequence shown here is derived from an EMBL/GenBank/DDBJ whole genome shotgun (WGS) entry which is preliminary data.</text>
</comment>
<dbReference type="Gene3D" id="3.40.50.2300">
    <property type="match status" value="1"/>
</dbReference>
<feature type="modified residue" description="4-aspartylphosphate" evidence="5">
    <location>
        <position position="63"/>
    </location>
</feature>
<dbReference type="SMART" id="SM00448">
    <property type="entry name" value="REC"/>
    <property type="match status" value="1"/>
</dbReference>
<reference evidence="8 9" key="1">
    <citation type="submission" date="2018-09" db="EMBL/GenBank/DDBJ databases">
        <title>Paenibacillus SK2017-BO5.</title>
        <authorList>
            <person name="Piskunova J.V."/>
            <person name="Dubiley S.A."/>
            <person name="Severinov K.V."/>
        </authorList>
    </citation>
    <scope>NUCLEOTIDE SEQUENCE [LARGE SCALE GENOMIC DNA]</scope>
    <source>
        <strain evidence="8 9">BO5</strain>
    </source>
</reference>
<keyword evidence="3 8" id="KW-0238">DNA-binding</keyword>
<evidence type="ECO:0000256" key="3">
    <source>
        <dbReference type="ARBA" id="ARBA00023125"/>
    </source>
</evidence>
<evidence type="ECO:0000313" key="8">
    <source>
        <dbReference type="EMBL" id="RJG24849.1"/>
    </source>
</evidence>
<keyword evidence="2" id="KW-0805">Transcription regulation</keyword>
<feature type="domain" description="HTH luxR-type" evidence="6">
    <location>
        <begin position="171"/>
        <end position="236"/>
    </location>
</feature>
<dbReference type="Proteomes" id="UP000266177">
    <property type="component" value="Unassembled WGS sequence"/>
</dbReference>
<dbReference type="SUPFAM" id="SSF52172">
    <property type="entry name" value="CheY-like"/>
    <property type="match status" value="1"/>
</dbReference>
<keyword evidence="4" id="KW-0804">Transcription</keyword>
<dbReference type="EMBL" id="QYZD01000005">
    <property type="protein sequence ID" value="RJG24849.1"/>
    <property type="molecule type" value="Genomic_DNA"/>
</dbReference>
<dbReference type="SMART" id="SM00421">
    <property type="entry name" value="HTH_LUXR"/>
    <property type="match status" value="1"/>
</dbReference>
<dbReference type="InterPro" id="IPR001789">
    <property type="entry name" value="Sig_transdc_resp-reg_receiver"/>
</dbReference>
<dbReference type="PROSITE" id="PS50110">
    <property type="entry name" value="RESPONSE_REGULATORY"/>
    <property type="match status" value="1"/>
</dbReference>
<evidence type="ECO:0000256" key="1">
    <source>
        <dbReference type="ARBA" id="ARBA00022553"/>
    </source>
</evidence>
<accession>A0A3A3GLQ1</accession>
<dbReference type="PROSITE" id="PS00622">
    <property type="entry name" value="HTH_LUXR_1"/>
    <property type="match status" value="1"/>
</dbReference>
<evidence type="ECO:0000313" key="9">
    <source>
        <dbReference type="Proteomes" id="UP000266177"/>
    </source>
</evidence>